<evidence type="ECO:0000313" key="1">
    <source>
        <dbReference type="EMBL" id="KAA6377610.1"/>
    </source>
</evidence>
<proteinExistence type="predicted"/>
<gene>
    <name evidence="1" type="ORF">EZS28_026859</name>
</gene>
<dbReference type="EMBL" id="SNRW01009692">
    <property type="protein sequence ID" value="KAA6377610.1"/>
    <property type="molecule type" value="Genomic_DNA"/>
</dbReference>
<evidence type="ECO:0000313" key="2">
    <source>
        <dbReference type="Proteomes" id="UP000324800"/>
    </source>
</evidence>
<reference evidence="1 2" key="1">
    <citation type="submission" date="2019-03" db="EMBL/GenBank/DDBJ databases">
        <title>Single cell metagenomics reveals metabolic interactions within the superorganism composed of flagellate Streblomastix strix and complex community of Bacteroidetes bacteria on its surface.</title>
        <authorList>
            <person name="Treitli S.C."/>
            <person name="Kolisko M."/>
            <person name="Husnik F."/>
            <person name="Keeling P."/>
            <person name="Hampl V."/>
        </authorList>
    </citation>
    <scope>NUCLEOTIDE SEQUENCE [LARGE SCALE GENOMIC DNA]</scope>
    <source>
        <strain evidence="1">ST1C</strain>
    </source>
</reference>
<organism evidence="1 2">
    <name type="scientific">Streblomastix strix</name>
    <dbReference type="NCBI Taxonomy" id="222440"/>
    <lineage>
        <taxon>Eukaryota</taxon>
        <taxon>Metamonada</taxon>
        <taxon>Preaxostyla</taxon>
        <taxon>Oxymonadida</taxon>
        <taxon>Streblomastigidae</taxon>
        <taxon>Streblomastix</taxon>
    </lineage>
</organism>
<dbReference type="AlphaFoldDB" id="A0A5J4V5N0"/>
<accession>A0A5J4V5N0</accession>
<protein>
    <submittedName>
        <fullName evidence="1">Uncharacterized protein</fullName>
    </submittedName>
</protein>
<comment type="caution">
    <text evidence="1">The sequence shown here is derived from an EMBL/GenBank/DDBJ whole genome shotgun (WGS) entry which is preliminary data.</text>
</comment>
<sequence>MDQETIKDHMDKWMQKGFDLMPVVKDDEGHYWPGFGPGVPHATDWRKTKQQGQTPSMDDVRAVWRKHNFELRVACVRRDYDSEDDSETLQPTKTTR</sequence>
<dbReference type="Proteomes" id="UP000324800">
    <property type="component" value="Unassembled WGS sequence"/>
</dbReference>
<name>A0A5J4V5N0_9EUKA</name>